<sequence>MTRTSWPNEARTISQRQKRMYGRKQKHFSCNISSLHTTIDPQGTPRPRRKSHQHLMSGKSPRQPITQPRFVINDPLLSPSSRPFVVPDMSTCPRPTQAPTLRPTPRDAEDDVDNGGVCDDDDDDGDGDGDDELGQKGILWGISVSIGFVEVEEGREEERKGGEKRS</sequence>
<evidence type="ECO:0000313" key="3">
    <source>
        <dbReference type="Proteomes" id="UP000800041"/>
    </source>
</evidence>
<organism evidence="2 3">
    <name type="scientific">Aulographum hederae CBS 113979</name>
    <dbReference type="NCBI Taxonomy" id="1176131"/>
    <lineage>
        <taxon>Eukaryota</taxon>
        <taxon>Fungi</taxon>
        <taxon>Dikarya</taxon>
        <taxon>Ascomycota</taxon>
        <taxon>Pezizomycotina</taxon>
        <taxon>Dothideomycetes</taxon>
        <taxon>Pleosporomycetidae</taxon>
        <taxon>Aulographales</taxon>
        <taxon>Aulographaceae</taxon>
    </lineage>
</organism>
<evidence type="ECO:0000313" key="2">
    <source>
        <dbReference type="EMBL" id="KAF1988365.1"/>
    </source>
</evidence>
<dbReference type="EMBL" id="ML977149">
    <property type="protein sequence ID" value="KAF1988365.1"/>
    <property type="molecule type" value="Genomic_DNA"/>
</dbReference>
<accession>A0A6G1H5D1</accession>
<evidence type="ECO:0000256" key="1">
    <source>
        <dbReference type="SAM" id="MobiDB-lite"/>
    </source>
</evidence>
<reference evidence="2" key="1">
    <citation type="journal article" date="2020" name="Stud. Mycol.">
        <title>101 Dothideomycetes genomes: a test case for predicting lifestyles and emergence of pathogens.</title>
        <authorList>
            <person name="Haridas S."/>
            <person name="Albert R."/>
            <person name="Binder M."/>
            <person name="Bloem J."/>
            <person name="Labutti K."/>
            <person name="Salamov A."/>
            <person name="Andreopoulos B."/>
            <person name="Baker S."/>
            <person name="Barry K."/>
            <person name="Bills G."/>
            <person name="Bluhm B."/>
            <person name="Cannon C."/>
            <person name="Castanera R."/>
            <person name="Culley D."/>
            <person name="Daum C."/>
            <person name="Ezra D."/>
            <person name="Gonzalez J."/>
            <person name="Henrissat B."/>
            <person name="Kuo A."/>
            <person name="Liang C."/>
            <person name="Lipzen A."/>
            <person name="Lutzoni F."/>
            <person name="Magnuson J."/>
            <person name="Mondo S."/>
            <person name="Nolan M."/>
            <person name="Ohm R."/>
            <person name="Pangilinan J."/>
            <person name="Park H.-J."/>
            <person name="Ramirez L."/>
            <person name="Alfaro M."/>
            <person name="Sun H."/>
            <person name="Tritt A."/>
            <person name="Yoshinaga Y."/>
            <person name="Zwiers L.-H."/>
            <person name="Turgeon B."/>
            <person name="Goodwin S."/>
            <person name="Spatafora J."/>
            <person name="Crous P."/>
            <person name="Grigoriev I."/>
        </authorList>
    </citation>
    <scope>NUCLEOTIDE SEQUENCE</scope>
    <source>
        <strain evidence="2">CBS 113979</strain>
    </source>
</reference>
<dbReference type="Proteomes" id="UP000800041">
    <property type="component" value="Unassembled WGS sequence"/>
</dbReference>
<proteinExistence type="predicted"/>
<name>A0A6G1H5D1_9PEZI</name>
<feature type="compositionally biased region" description="Acidic residues" evidence="1">
    <location>
        <begin position="108"/>
        <end position="132"/>
    </location>
</feature>
<gene>
    <name evidence="2" type="ORF">K402DRAFT_34007</name>
</gene>
<feature type="region of interest" description="Disordered" evidence="1">
    <location>
        <begin position="1"/>
        <end position="138"/>
    </location>
</feature>
<feature type="compositionally biased region" description="Polar residues" evidence="1">
    <location>
        <begin position="1"/>
        <end position="15"/>
    </location>
</feature>
<protein>
    <submittedName>
        <fullName evidence="2">Uncharacterized protein</fullName>
    </submittedName>
</protein>
<keyword evidence="3" id="KW-1185">Reference proteome</keyword>
<feature type="compositionally biased region" description="Basic residues" evidence="1">
    <location>
        <begin position="16"/>
        <end position="27"/>
    </location>
</feature>
<feature type="compositionally biased region" description="Polar residues" evidence="1">
    <location>
        <begin position="28"/>
        <end position="41"/>
    </location>
</feature>
<dbReference type="AlphaFoldDB" id="A0A6G1H5D1"/>